<feature type="compositionally biased region" description="Basic and acidic residues" evidence="1">
    <location>
        <begin position="10"/>
        <end position="25"/>
    </location>
</feature>
<organism evidence="2 3">
    <name type="scientific">Thermothielavioides terrestris</name>
    <dbReference type="NCBI Taxonomy" id="2587410"/>
    <lineage>
        <taxon>Eukaryota</taxon>
        <taxon>Fungi</taxon>
        <taxon>Dikarya</taxon>
        <taxon>Ascomycota</taxon>
        <taxon>Pezizomycotina</taxon>
        <taxon>Sordariomycetes</taxon>
        <taxon>Sordariomycetidae</taxon>
        <taxon>Sordariales</taxon>
        <taxon>Chaetomiaceae</taxon>
        <taxon>Thermothielavioides</taxon>
    </lineage>
</organism>
<dbReference type="EMBL" id="OUUZ01000008">
    <property type="protein sequence ID" value="SPQ21112.1"/>
    <property type="molecule type" value="Genomic_DNA"/>
</dbReference>
<proteinExistence type="predicted"/>
<gene>
    <name evidence="2" type="ORF">TT172_LOCUS3531</name>
</gene>
<evidence type="ECO:0000256" key="1">
    <source>
        <dbReference type="SAM" id="MobiDB-lite"/>
    </source>
</evidence>
<accession>A0A3S4B3W3</accession>
<evidence type="ECO:0000313" key="2">
    <source>
        <dbReference type="EMBL" id="SPQ21112.1"/>
    </source>
</evidence>
<feature type="region of interest" description="Disordered" evidence="1">
    <location>
        <begin position="1"/>
        <end position="45"/>
    </location>
</feature>
<evidence type="ECO:0000313" key="3">
    <source>
        <dbReference type="Proteomes" id="UP000289323"/>
    </source>
</evidence>
<dbReference type="Proteomes" id="UP000289323">
    <property type="component" value="Unassembled WGS sequence"/>
</dbReference>
<sequence length="45" mass="5146">MSSIAVAPTNDDKKEEKKEEDKDKEIEESEPPTLYKGGFGYKRRA</sequence>
<name>A0A3S4B3W3_9PEZI</name>
<dbReference type="AlphaFoldDB" id="A0A3S4B3W3"/>
<reference evidence="2 3" key="1">
    <citation type="submission" date="2018-04" db="EMBL/GenBank/DDBJ databases">
        <authorList>
            <person name="Huttner S."/>
            <person name="Dainat J."/>
        </authorList>
    </citation>
    <scope>NUCLEOTIDE SEQUENCE [LARGE SCALE GENOMIC DNA]</scope>
</reference>
<protein>
    <submittedName>
        <fullName evidence="2">3043213e-446d-4381-891f-a22222201180</fullName>
    </submittedName>
</protein>